<dbReference type="PROSITE" id="PS50157">
    <property type="entry name" value="ZINC_FINGER_C2H2_2"/>
    <property type="match status" value="5"/>
</dbReference>
<comment type="subcellular location">
    <subcellularLocation>
        <location evidence="1">Nucleus</location>
    </subcellularLocation>
</comment>
<evidence type="ECO:0000259" key="13">
    <source>
        <dbReference type="PROSITE" id="PS50157"/>
    </source>
</evidence>
<evidence type="ECO:0000256" key="5">
    <source>
        <dbReference type="ARBA" id="ARBA00022833"/>
    </source>
</evidence>
<feature type="domain" description="C2H2-type" evidence="13">
    <location>
        <begin position="360"/>
        <end position="386"/>
    </location>
</feature>
<feature type="domain" description="C2H2-type" evidence="13">
    <location>
        <begin position="250"/>
        <end position="277"/>
    </location>
</feature>
<reference evidence="15" key="1">
    <citation type="submission" date="2025-08" db="UniProtKB">
        <authorList>
            <consortium name="RefSeq"/>
        </authorList>
    </citation>
    <scope>IDENTIFICATION</scope>
</reference>
<gene>
    <name evidence="15" type="primary">LOC117560794</name>
</gene>
<dbReference type="GO" id="GO:0000978">
    <property type="term" value="F:RNA polymerase II cis-regulatory region sequence-specific DNA binding"/>
    <property type="evidence" value="ECO:0007669"/>
    <property type="project" value="TreeGrafter"/>
</dbReference>
<dbReference type="InterPro" id="IPR013087">
    <property type="entry name" value="Znf_C2H2_type"/>
</dbReference>
<evidence type="ECO:0000256" key="12">
    <source>
        <dbReference type="SAM" id="MobiDB-lite"/>
    </source>
</evidence>
<keyword evidence="14" id="KW-1185">Reference proteome</keyword>
<organism evidence="14 15">
    <name type="scientific">Gymnodraco acuticeps</name>
    <name type="common">Antarctic dragonfish</name>
    <dbReference type="NCBI Taxonomy" id="8218"/>
    <lineage>
        <taxon>Eukaryota</taxon>
        <taxon>Metazoa</taxon>
        <taxon>Chordata</taxon>
        <taxon>Craniata</taxon>
        <taxon>Vertebrata</taxon>
        <taxon>Euteleostomi</taxon>
        <taxon>Actinopterygii</taxon>
        <taxon>Neopterygii</taxon>
        <taxon>Teleostei</taxon>
        <taxon>Neoteleostei</taxon>
        <taxon>Acanthomorphata</taxon>
        <taxon>Eupercaria</taxon>
        <taxon>Perciformes</taxon>
        <taxon>Notothenioidei</taxon>
        <taxon>Bathydraconidae</taxon>
        <taxon>Gymnodraco</taxon>
    </lineage>
</organism>
<sequence>MSSPLLLRAFVNERLTAAADEIFHCFERTILKYEDEASSSKQEIERLRGVLLEFASNTNHDTVSSQALLCKGESSPEHHLCEQEPGPSVSQEEPELRHIKEEEEELWAEQQQQQEEEQDVEFGDVDASYLPHSSVCEQHEDEDTESQTENSDYEEQFKGQTENVHVMLHHPQFSETLIQNDGVQDVRDNGIPAASFTSNQTYTEQTSSIASRETTELNQYLPCFLCDRSFTSNYHLTNHAFRIHTRITDIICAVCGQTMESNQSLNLHLRSHKSSRCCQVCGKQCNSITVMSEHMASHAGVKLHRCQICGKECSRKGDLKIHMRIHTGEKPFCCSHCDKSFTHSGHLKKHMRSHTGERPHRCELCGRGFLQSAHLKYHMGTHTQKY</sequence>
<evidence type="ECO:0000313" key="15">
    <source>
        <dbReference type="RefSeq" id="XP_034093728.1"/>
    </source>
</evidence>
<dbReference type="RefSeq" id="XP_034093728.1">
    <property type="nucleotide sequence ID" value="XM_034237837.1"/>
</dbReference>
<feature type="domain" description="C2H2-type" evidence="13">
    <location>
        <begin position="221"/>
        <end position="245"/>
    </location>
</feature>
<dbReference type="AlphaFoldDB" id="A0A6P8W577"/>
<dbReference type="Pfam" id="PF00096">
    <property type="entry name" value="zf-C2H2"/>
    <property type="match status" value="3"/>
</dbReference>
<dbReference type="Proteomes" id="UP000515161">
    <property type="component" value="Unplaced"/>
</dbReference>
<keyword evidence="5" id="KW-0862">Zinc</keyword>
<keyword evidence="3" id="KW-0677">Repeat</keyword>
<dbReference type="GeneID" id="117560794"/>
<dbReference type="InParanoid" id="A0A6P8W577"/>
<dbReference type="SUPFAM" id="SSF57667">
    <property type="entry name" value="beta-beta-alpha zinc fingers"/>
    <property type="match status" value="3"/>
</dbReference>
<keyword evidence="7" id="KW-0238">DNA-binding</keyword>
<dbReference type="SMART" id="SM00355">
    <property type="entry name" value="ZnF_C2H2"/>
    <property type="match status" value="6"/>
</dbReference>
<evidence type="ECO:0000256" key="3">
    <source>
        <dbReference type="ARBA" id="ARBA00022737"/>
    </source>
</evidence>
<dbReference type="GO" id="GO:0008270">
    <property type="term" value="F:zinc ion binding"/>
    <property type="evidence" value="ECO:0007669"/>
    <property type="project" value="UniProtKB-KW"/>
</dbReference>
<evidence type="ECO:0000256" key="4">
    <source>
        <dbReference type="ARBA" id="ARBA00022771"/>
    </source>
</evidence>
<dbReference type="InterPro" id="IPR050527">
    <property type="entry name" value="Snail/Krueppel_Znf"/>
</dbReference>
<proteinExistence type="predicted"/>
<feature type="domain" description="C2H2-type" evidence="13">
    <location>
        <begin position="304"/>
        <end position="331"/>
    </location>
</feature>
<dbReference type="PROSITE" id="PS00028">
    <property type="entry name" value="ZINC_FINGER_C2H2_1"/>
    <property type="match status" value="6"/>
</dbReference>
<dbReference type="FunFam" id="3.30.160.60:FF:001485">
    <property type="entry name" value="Krueppel-related zinc finger protein"/>
    <property type="match status" value="1"/>
</dbReference>
<keyword evidence="9" id="KW-0539">Nucleus</keyword>
<keyword evidence="8" id="KW-0804">Transcription</keyword>
<accession>A0A6P8W577</accession>
<dbReference type="PANTHER" id="PTHR24388">
    <property type="entry name" value="ZINC FINGER PROTEIN"/>
    <property type="match status" value="1"/>
</dbReference>
<dbReference type="PANTHER" id="PTHR24388:SF54">
    <property type="entry name" value="PROTEIN ESCARGOT"/>
    <property type="match status" value="1"/>
</dbReference>
<evidence type="ECO:0000256" key="2">
    <source>
        <dbReference type="ARBA" id="ARBA00022723"/>
    </source>
</evidence>
<evidence type="ECO:0000256" key="6">
    <source>
        <dbReference type="ARBA" id="ARBA00023015"/>
    </source>
</evidence>
<keyword evidence="4 10" id="KW-0863">Zinc-finger</keyword>
<name>A0A6P8W577_GYMAC</name>
<evidence type="ECO:0000256" key="9">
    <source>
        <dbReference type="ARBA" id="ARBA00023242"/>
    </source>
</evidence>
<protein>
    <submittedName>
        <fullName evidence="15">Zinc finger protein 33B-like</fullName>
    </submittedName>
</protein>
<evidence type="ECO:0000256" key="7">
    <source>
        <dbReference type="ARBA" id="ARBA00023125"/>
    </source>
</evidence>
<feature type="coiled-coil region" evidence="11">
    <location>
        <begin position="99"/>
        <end position="156"/>
    </location>
</feature>
<evidence type="ECO:0000256" key="8">
    <source>
        <dbReference type="ARBA" id="ARBA00023163"/>
    </source>
</evidence>
<evidence type="ECO:0000256" key="1">
    <source>
        <dbReference type="ARBA" id="ARBA00004123"/>
    </source>
</evidence>
<dbReference type="GO" id="GO:0000981">
    <property type="term" value="F:DNA-binding transcription factor activity, RNA polymerase II-specific"/>
    <property type="evidence" value="ECO:0007669"/>
    <property type="project" value="TreeGrafter"/>
</dbReference>
<keyword evidence="2" id="KW-0479">Metal-binding</keyword>
<keyword evidence="6" id="KW-0805">Transcription regulation</keyword>
<feature type="domain" description="C2H2-type" evidence="13">
    <location>
        <begin position="332"/>
        <end position="359"/>
    </location>
</feature>
<dbReference type="KEGG" id="gacu:117560794"/>
<evidence type="ECO:0000313" key="14">
    <source>
        <dbReference type="Proteomes" id="UP000515161"/>
    </source>
</evidence>
<dbReference type="FunFam" id="3.30.160.60:FF:000446">
    <property type="entry name" value="Zinc finger protein"/>
    <property type="match status" value="2"/>
</dbReference>
<dbReference type="OrthoDB" id="6077919at2759"/>
<dbReference type="Gene3D" id="3.30.160.60">
    <property type="entry name" value="Classic Zinc Finger"/>
    <property type="match status" value="4"/>
</dbReference>
<feature type="region of interest" description="Disordered" evidence="12">
    <location>
        <begin position="74"/>
        <end position="97"/>
    </location>
</feature>
<dbReference type="InterPro" id="IPR036236">
    <property type="entry name" value="Znf_C2H2_sf"/>
</dbReference>
<evidence type="ECO:0000256" key="10">
    <source>
        <dbReference type="PROSITE-ProRule" id="PRU00042"/>
    </source>
</evidence>
<keyword evidence="11" id="KW-0175">Coiled coil</keyword>
<dbReference type="GO" id="GO:0005634">
    <property type="term" value="C:nucleus"/>
    <property type="evidence" value="ECO:0007669"/>
    <property type="project" value="UniProtKB-SubCell"/>
</dbReference>
<evidence type="ECO:0000256" key="11">
    <source>
        <dbReference type="SAM" id="Coils"/>
    </source>
</evidence>
<dbReference type="Pfam" id="PF12874">
    <property type="entry name" value="zf-met"/>
    <property type="match status" value="2"/>
</dbReference>